<gene>
    <name evidence="1" type="ORF">ACO22_02238</name>
</gene>
<proteinExistence type="predicted"/>
<sequence>MRAHHMEWGRETRERGRELRIKTAAGANEARRLLPQLYYASNTSIDLVAFHCSPENQAVGNLFEANALHVGHSVWQPRKFKYYLRW</sequence>
<feature type="non-terminal residue" evidence="1">
    <location>
        <position position="86"/>
    </location>
</feature>
<dbReference type="EMBL" id="LZYO01000065">
    <property type="protein sequence ID" value="ODH38671.1"/>
    <property type="molecule type" value="Genomic_DNA"/>
</dbReference>
<protein>
    <submittedName>
        <fullName evidence="1">Uncharacterized protein</fullName>
    </submittedName>
</protein>
<evidence type="ECO:0000313" key="1">
    <source>
        <dbReference type="EMBL" id="ODH38671.1"/>
    </source>
</evidence>
<dbReference type="Proteomes" id="UP000242814">
    <property type="component" value="Unassembled WGS sequence"/>
</dbReference>
<name>A0A1D2JJE1_PARBR</name>
<dbReference type="AlphaFoldDB" id="A0A1D2JJE1"/>
<comment type="caution">
    <text evidence="1">The sequence shown here is derived from an EMBL/GenBank/DDBJ whole genome shotgun (WGS) entry which is preliminary data.</text>
</comment>
<reference evidence="1 2" key="1">
    <citation type="submission" date="2016-06" db="EMBL/GenBank/DDBJ databases">
        <authorList>
            <person name="Kjaerup R.B."/>
            <person name="Dalgaard T.S."/>
            <person name="Juul-Madsen H.R."/>
        </authorList>
    </citation>
    <scope>NUCLEOTIDE SEQUENCE [LARGE SCALE GENOMIC DNA]</scope>
    <source>
        <strain evidence="1 2">Pb300</strain>
    </source>
</reference>
<evidence type="ECO:0000313" key="2">
    <source>
        <dbReference type="Proteomes" id="UP000242814"/>
    </source>
</evidence>
<accession>A0A1D2JJE1</accession>
<organism evidence="1 2">
    <name type="scientific">Paracoccidioides brasiliensis</name>
    <dbReference type="NCBI Taxonomy" id="121759"/>
    <lineage>
        <taxon>Eukaryota</taxon>
        <taxon>Fungi</taxon>
        <taxon>Dikarya</taxon>
        <taxon>Ascomycota</taxon>
        <taxon>Pezizomycotina</taxon>
        <taxon>Eurotiomycetes</taxon>
        <taxon>Eurotiomycetidae</taxon>
        <taxon>Onygenales</taxon>
        <taxon>Ajellomycetaceae</taxon>
        <taxon>Paracoccidioides</taxon>
    </lineage>
</organism>